<evidence type="ECO:0000256" key="1">
    <source>
        <dbReference type="ARBA" id="ARBA00004651"/>
    </source>
</evidence>
<dbReference type="EMBL" id="LGVR01000008">
    <property type="protein sequence ID" value="KOA89877.1"/>
    <property type="molecule type" value="Genomic_DNA"/>
</dbReference>
<dbReference type="GO" id="GO:0005524">
    <property type="term" value="F:ATP binding"/>
    <property type="evidence" value="ECO:0007669"/>
    <property type="project" value="UniProtKB-KW"/>
</dbReference>
<dbReference type="GO" id="GO:0016887">
    <property type="term" value="F:ATP hydrolysis activity"/>
    <property type="evidence" value="ECO:0007669"/>
    <property type="project" value="InterPro"/>
</dbReference>
<proteinExistence type="predicted"/>
<dbReference type="Gene3D" id="3.40.50.300">
    <property type="entry name" value="P-loop containing nucleotide triphosphate hydrolases"/>
    <property type="match status" value="1"/>
</dbReference>
<dbReference type="InterPro" id="IPR027417">
    <property type="entry name" value="P-loop_NTPase"/>
</dbReference>
<feature type="transmembrane region" description="Helical" evidence="9">
    <location>
        <begin position="21"/>
        <end position="43"/>
    </location>
</feature>
<dbReference type="PROSITE" id="PS50929">
    <property type="entry name" value="ABC_TM1F"/>
    <property type="match status" value="1"/>
</dbReference>
<dbReference type="SUPFAM" id="SSF52540">
    <property type="entry name" value="P-loop containing nucleoside triphosphate hydrolases"/>
    <property type="match status" value="1"/>
</dbReference>
<keyword evidence="8 9" id="KW-0472">Membrane</keyword>
<evidence type="ECO:0000313" key="12">
    <source>
        <dbReference type="EMBL" id="KOA89877.1"/>
    </source>
</evidence>
<keyword evidence="5" id="KW-0547">Nucleotide-binding</keyword>
<dbReference type="InterPro" id="IPR036640">
    <property type="entry name" value="ABC1_TM_sf"/>
</dbReference>
<dbReference type="AlphaFoldDB" id="A0A9Q1UZX0"/>
<keyword evidence="6 12" id="KW-0067">ATP-binding</keyword>
<dbReference type="InterPro" id="IPR003593">
    <property type="entry name" value="AAA+_ATPase"/>
</dbReference>
<evidence type="ECO:0000256" key="7">
    <source>
        <dbReference type="ARBA" id="ARBA00022989"/>
    </source>
</evidence>
<dbReference type="PROSITE" id="PS50893">
    <property type="entry name" value="ABC_TRANSPORTER_2"/>
    <property type="match status" value="1"/>
</dbReference>
<keyword evidence="3" id="KW-1003">Cell membrane</keyword>
<keyword evidence="7 9" id="KW-1133">Transmembrane helix</keyword>
<evidence type="ECO:0000259" key="11">
    <source>
        <dbReference type="PROSITE" id="PS50929"/>
    </source>
</evidence>
<dbReference type="SMART" id="SM00382">
    <property type="entry name" value="AAA"/>
    <property type="match status" value="1"/>
</dbReference>
<comment type="caution">
    <text evidence="12">The sequence shown here is derived from an EMBL/GenBank/DDBJ whole genome shotgun (WGS) entry which is preliminary data.</text>
</comment>
<dbReference type="RefSeq" id="WP_019278354.1">
    <property type="nucleotide sequence ID" value="NZ_LGVO01000043.1"/>
</dbReference>
<accession>A0A9Q1UZX0</accession>
<dbReference type="GO" id="GO:0015421">
    <property type="term" value="F:ABC-type oligopeptide transporter activity"/>
    <property type="evidence" value="ECO:0007669"/>
    <property type="project" value="TreeGrafter"/>
</dbReference>
<protein>
    <submittedName>
        <fullName evidence="12">Cysteine ABC transporter ATP-binding protein</fullName>
    </submittedName>
</protein>
<dbReference type="PANTHER" id="PTHR43394">
    <property type="entry name" value="ATP-DEPENDENT PERMEASE MDL1, MITOCHONDRIAL"/>
    <property type="match status" value="1"/>
</dbReference>
<dbReference type="FunFam" id="3.40.50.300:FF:000854">
    <property type="entry name" value="Multidrug ABC transporter ATP-binding protein"/>
    <property type="match status" value="1"/>
</dbReference>
<evidence type="ECO:0000256" key="9">
    <source>
        <dbReference type="SAM" id="Phobius"/>
    </source>
</evidence>
<feature type="transmembrane region" description="Helical" evidence="9">
    <location>
        <begin position="55"/>
        <end position="72"/>
    </location>
</feature>
<feature type="domain" description="ABC transporter" evidence="10">
    <location>
        <begin position="333"/>
        <end position="567"/>
    </location>
</feature>
<reference evidence="12 13" key="1">
    <citation type="submission" date="2015-07" db="EMBL/GenBank/DDBJ databases">
        <title>Draft genome sequences of 17 French Clostridium botulinum group III.</title>
        <authorList>
            <person name="Woudstra C."/>
            <person name="Le Marechal C."/>
            <person name="Souillard R."/>
            <person name="Bayon-Auboyer M.-H."/>
            <person name="Dessouter D."/>
            <person name="Fach P."/>
        </authorList>
    </citation>
    <scope>NUCLEOTIDE SEQUENCE [LARGE SCALE GENOMIC DNA]</scope>
    <source>
        <strain evidence="12 13">12LNRI-CD</strain>
    </source>
</reference>
<feature type="transmembrane region" description="Helical" evidence="9">
    <location>
        <begin position="137"/>
        <end position="154"/>
    </location>
</feature>
<dbReference type="PANTHER" id="PTHR43394:SF1">
    <property type="entry name" value="ATP-BINDING CASSETTE SUB-FAMILY B MEMBER 10, MITOCHONDRIAL"/>
    <property type="match status" value="1"/>
</dbReference>
<dbReference type="SUPFAM" id="SSF90123">
    <property type="entry name" value="ABC transporter transmembrane region"/>
    <property type="match status" value="1"/>
</dbReference>
<evidence type="ECO:0000256" key="4">
    <source>
        <dbReference type="ARBA" id="ARBA00022692"/>
    </source>
</evidence>
<dbReference type="InterPro" id="IPR017871">
    <property type="entry name" value="ABC_transporter-like_CS"/>
</dbReference>
<dbReference type="InterPro" id="IPR039421">
    <property type="entry name" value="Type_1_exporter"/>
</dbReference>
<evidence type="ECO:0000256" key="5">
    <source>
        <dbReference type="ARBA" id="ARBA00022741"/>
    </source>
</evidence>
<sequence>MVNKRLINLVEGCRKWVFLTVLMNWISLILNIISIIYIGHYIQSTYLYGISLKKGLMTLGILISAIFIRFICNYMAVKFSTKCSQDARISLRNVLYNKLLKLGVHYNESVSTSEVVQVAIDGIEQLEMYFGKYLPQFFYSLLAPITLFIVLSFINVKAALVLILCVPLIPISIVAIMKIAKKLLSDYWEVYVNLGDTFLENLQGLTTLKIYSRDEDKNQQMNLEAERFRRITMKVLAMQLNSITLMDLIAFGGSAIGIIISLKEFSIGNLNIQGTFSIMLLSAEFFIPLRLLGSFFHVAMNGIAASEKIFKIIDSPYIRYDSYEVKKFDNIDIQFSNVSFGYEKERKILNSINLNIEHGKITAIVGESGCGKSTISNIIMGFYKEYTGDIRLNNIELRNINNYKLRKKINVVNHNSYIFTGTIEDNLRMGKDNATEKEIYNVLRRVNLYDFVIGLPKGLKSQIKEGGSNLSGGQKQRLALARALLYDSEIYIFDEATSNIDVESEDAIMKVIYDLKEVKTVILISHRLHNVRNADNIYVLSKGEIVENGNHQSLMENKDVYFKLVSEQQQLEKLGAEDCA</sequence>
<evidence type="ECO:0000313" key="13">
    <source>
        <dbReference type="Proteomes" id="UP000037540"/>
    </source>
</evidence>
<dbReference type="OrthoDB" id="9762778at2"/>
<evidence type="ECO:0000256" key="8">
    <source>
        <dbReference type="ARBA" id="ARBA00023136"/>
    </source>
</evidence>
<dbReference type="Pfam" id="PF00664">
    <property type="entry name" value="ABC_membrane"/>
    <property type="match status" value="1"/>
</dbReference>
<feature type="domain" description="ABC transmembrane type-1" evidence="11">
    <location>
        <begin position="18"/>
        <end position="301"/>
    </location>
</feature>
<evidence type="ECO:0000256" key="6">
    <source>
        <dbReference type="ARBA" id="ARBA00022840"/>
    </source>
</evidence>
<keyword evidence="4 9" id="KW-0812">Transmembrane</keyword>
<dbReference type="InterPro" id="IPR011527">
    <property type="entry name" value="ABC1_TM_dom"/>
</dbReference>
<evidence type="ECO:0000256" key="2">
    <source>
        <dbReference type="ARBA" id="ARBA00022448"/>
    </source>
</evidence>
<dbReference type="Proteomes" id="UP000037540">
    <property type="component" value="Unassembled WGS sequence"/>
</dbReference>
<gene>
    <name evidence="12" type="ORF">ADU74_02435</name>
</gene>
<dbReference type="Gene3D" id="1.20.1560.10">
    <property type="entry name" value="ABC transporter type 1, transmembrane domain"/>
    <property type="match status" value="1"/>
</dbReference>
<dbReference type="PROSITE" id="PS00211">
    <property type="entry name" value="ABC_TRANSPORTER_1"/>
    <property type="match status" value="1"/>
</dbReference>
<evidence type="ECO:0000259" key="10">
    <source>
        <dbReference type="PROSITE" id="PS50893"/>
    </source>
</evidence>
<keyword evidence="2" id="KW-0813">Transport</keyword>
<feature type="transmembrane region" description="Helical" evidence="9">
    <location>
        <begin position="236"/>
        <end position="260"/>
    </location>
</feature>
<dbReference type="InterPro" id="IPR003439">
    <property type="entry name" value="ABC_transporter-like_ATP-bd"/>
</dbReference>
<dbReference type="GO" id="GO:0005886">
    <property type="term" value="C:plasma membrane"/>
    <property type="evidence" value="ECO:0007669"/>
    <property type="project" value="UniProtKB-SubCell"/>
</dbReference>
<evidence type="ECO:0000256" key="3">
    <source>
        <dbReference type="ARBA" id="ARBA00022475"/>
    </source>
</evidence>
<feature type="transmembrane region" description="Helical" evidence="9">
    <location>
        <begin position="160"/>
        <end position="180"/>
    </location>
</feature>
<name>A0A9Q1UZX0_CLOBO</name>
<dbReference type="Pfam" id="PF00005">
    <property type="entry name" value="ABC_tran"/>
    <property type="match status" value="1"/>
</dbReference>
<organism evidence="12 13">
    <name type="scientific">Clostridium botulinum</name>
    <dbReference type="NCBI Taxonomy" id="1491"/>
    <lineage>
        <taxon>Bacteria</taxon>
        <taxon>Bacillati</taxon>
        <taxon>Bacillota</taxon>
        <taxon>Clostridia</taxon>
        <taxon>Eubacteriales</taxon>
        <taxon>Clostridiaceae</taxon>
        <taxon>Clostridium</taxon>
    </lineage>
</organism>
<comment type="subcellular location">
    <subcellularLocation>
        <location evidence="1">Cell membrane</location>
        <topology evidence="1">Multi-pass membrane protein</topology>
    </subcellularLocation>
</comment>
<dbReference type="CDD" id="cd18781">
    <property type="entry name" value="ABC_6TM_AarD_CydDC_like"/>
    <property type="match status" value="1"/>
</dbReference>